<accession>A0ABM7TA36</accession>
<protein>
    <recommendedName>
        <fullName evidence="3">ATPase AAA-type core domain-containing protein</fullName>
    </recommendedName>
</protein>
<evidence type="ECO:0000313" key="1">
    <source>
        <dbReference type="EMBL" id="BCZ45810.1"/>
    </source>
</evidence>
<dbReference type="Gene3D" id="3.40.50.300">
    <property type="entry name" value="P-loop containing nucleotide triphosphate hydrolases"/>
    <property type="match status" value="2"/>
</dbReference>
<dbReference type="PANTHER" id="PTHR32182">
    <property type="entry name" value="DNA REPLICATION AND REPAIR PROTEIN RECF"/>
    <property type="match status" value="1"/>
</dbReference>
<dbReference type="Proteomes" id="UP000824633">
    <property type="component" value="Chromosome"/>
</dbReference>
<proteinExistence type="predicted"/>
<organism evidence="1 2">
    <name type="scientific">Clostridium gelidum</name>
    <dbReference type="NCBI Taxonomy" id="704125"/>
    <lineage>
        <taxon>Bacteria</taxon>
        <taxon>Bacillati</taxon>
        <taxon>Bacillota</taxon>
        <taxon>Clostridia</taxon>
        <taxon>Eubacteriales</taxon>
        <taxon>Clostridiaceae</taxon>
        <taxon>Clostridium</taxon>
    </lineage>
</organism>
<gene>
    <name evidence="1" type="ORF">psyc5s11_18770</name>
</gene>
<dbReference type="PANTHER" id="PTHR32182:SF23">
    <property type="entry name" value="ATP BINDING PROTEIN"/>
    <property type="match status" value="1"/>
</dbReference>
<evidence type="ECO:0008006" key="3">
    <source>
        <dbReference type="Google" id="ProtNLM"/>
    </source>
</evidence>
<dbReference type="InterPro" id="IPR027417">
    <property type="entry name" value="P-loop_NTPase"/>
</dbReference>
<keyword evidence="2" id="KW-1185">Reference proteome</keyword>
<reference evidence="2" key="1">
    <citation type="submission" date="2021-07" db="EMBL/GenBank/DDBJ databases">
        <title>Complete genome sequencing of a Clostridium isolate.</title>
        <authorList>
            <person name="Ueki A."/>
            <person name="Tonouchi A."/>
        </authorList>
    </citation>
    <scope>NUCLEOTIDE SEQUENCE [LARGE SCALE GENOMIC DNA]</scope>
    <source>
        <strain evidence="2">C5S11</strain>
    </source>
</reference>
<dbReference type="RefSeq" id="WP_224037363.1">
    <property type="nucleotide sequence ID" value="NZ_AP024849.1"/>
</dbReference>
<name>A0ABM7TA36_9CLOT</name>
<sequence length="741" mass="88142">MQLLYLWINDYKCFNKRGFNFSSKHRFEYDYESNIITYTQNEDYIEGFFNRDNSNEERLTELTAVVGKNGAGKSTLLEIIFKNIAQVNLENKFEGIACFLENENITIYYTMDSKQSETVYLNIEKKHIKYFNNYDVEYYLVEDNNKRLYWINHWECFYGENGIYQLNNYDLKNSCFIYHSNIFEEAHYENIRGSIKDISTKGLIRSDAYKKLSNHSIDVSAVDPNVVFFHEDFYRQIQFIYDYSNSDKYISFDLPKEVNVSFSDLRPVLERLYNKIDVNNFRDDFILNADNKINELAEKEKIEVNLAKNIWKVDNFFEKLIDDKSRIQGQEEVYAKKKFGVNLIKGIFTEFMSRIIQSTDGGNQDEQYKMVSINIKEGILKEFGKRQIQRNIKEINNTYEIFDVMYNFCGRILAEVSRMKILSIEQGEIKAYMKCISNFNKWLKLDMEKYMKYNHKYNHFIIKINKKSENEEFKYISNQLSLKEFYKSYRDTAKSFNYLEFSWGVSSGENNLISLFARFYSLIDGQTRRVKERDTIDDLIILIDEADITFHPEWQQKYIKSLLDFLHDIYANYRMQLIITTHSPIMLSDIPKSNVIFLPEAENNNNDKENNDTFGSNIYDLYRSGFYLEGSNFGIIGKFALEKIKKTEEKLNEILNGNNSFTIEDKKEELKKCRKLINIIGEKFIKGLLQEKYDQALSKLYMNSDKKSDSPKLDELKNEFERLSIEDQKSLIKYIIQRNER</sequence>
<dbReference type="SUPFAM" id="SSF52540">
    <property type="entry name" value="P-loop containing nucleoside triphosphate hydrolases"/>
    <property type="match status" value="2"/>
</dbReference>
<dbReference type="EMBL" id="AP024849">
    <property type="protein sequence ID" value="BCZ45810.1"/>
    <property type="molecule type" value="Genomic_DNA"/>
</dbReference>
<evidence type="ECO:0000313" key="2">
    <source>
        <dbReference type="Proteomes" id="UP000824633"/>
    </source>
</evidence>
<dbReference type="CDD" id="cd00267">
    <property type="entry name" value="ABC_ATPase"/>
    <property type="match status" value="1"/>
</dbReference>